<keyword evidence="1" id="KW-0812">Transmembrane</keyword>
<gene>
    <name evidence="2" type="ORF">Q5H92_16715</name>
</gene>
<dbReference type="RefSeq" id="WP_305012693.1">
    <property type="nucleotide sequence ID" value="NZ_JAUQSX010000009.1"/>
</dbReference>
<comment type="caution">
    <text evidence="2">The sequence shown here is derived from an EMBL/GenBank/DDBJ whole genome shotgun (WGS) entry which is preliminary data.</text>
</comment>
<proteinExistence type="predicted"/>
<feature type="transmembrane region" description="Helical" evidence="1">
    <location>
        <begin position="18"/>
        <end position="37"/>
    </location>
</feature>
<accession>A0ABT9ADS9</accession>
<sequence length="143" mass="15726">MTSTDKKPGWVAKNRNTLFLMACVVLGQVVFYFTTTASKKNEAERYKDLQLAGRVAKILSYSHGIQRVKLATGETKGLALIGLAQSYVQAGDSLVKAADSEDITVYRSFPAYTEVSVFGPGRLEKPGAAEYTGLIRRYQIKKP</sequence>
<evidence type="ECO:0000313" key="3">
    <source>
        <dbReference type="Proteomes" id="UP001167796"/>
    </source>
</evidence>
<dbReference type="EMBL" id="JAUQSX010000009">
    <property type="protein sequence ID" value="MDO7848009.1"/>
    <property type="molecule type" value="Genomic_DNA"/>
</dbReference>
<evidence type="ECO:0000256" key="1">
    <source>
        <dbReference type="SAM" id="Phobius"/>
    </source>
</evidence>
<keyword evidence="1" id="KW-1133">Transmembrane helix</keyword>
<keyword evidence="3" id="KW-1185">Reference proteome</keyword>
<organism evidence="2 3">
    <name type="scientific">Hymenobacter mellowenesis</name>
    <dbReference type="NCBI Taxonomy" id="3063995"/>
    <lineage>
        <taxon>Bacteria</taxon>
        <taxon>Pseudomonadati</taxon>
        <taxon>Bacteroidota</taxon>
        <taxon>Cytophagia</taxon>
        <taxon>Cytophagales</taxon>
        <taxon>Hymenobacteraceae</taxon>
        <taxon>Hymenobacter</taxon>
    </lineage>
</organism>
<reference evidence="2" key="1">
    <citation type="submission" date="2023-07" db="EMBL/GenBank/DDBJ databases">
        <authorList>
            <person name="Kim M.K."/>
        </authorList>
    </citation>
    <scope>NUCLEOTIDE SEQUENCE</scope>
    <source>
        <strain evidence="2">M29</strain>
    </source>
</reference>
<keyword evidence="1" id="KW-0472">Membrane</keyword>
<evidence type="ECO:0000313" key="2">
    <source>
        <dbReference type="EMBL" id="MDO7848009.1"/>
    </source>
</evidence>
<protein>
    <submittedName>
        <fullName evidence="2">Uncharacterized protein</fullName>
    </submittedName>
</protein>
<name>A0ABT9ADS9_9BACT</name>
<dbReference type="Proteomes" id="UP001167796">
    <property type="component" value="Unassembled WGS sequence"/>
</dbReference>